<accession>A0A7S2RLA0</accession>
<evidence type="ECO:0000256" key="4">
    <source>
        <dbReference type="ARBA" id="ARBA00023136"/>
    </source>
</evidence>
<dbReference type="InterPro" id="IPR013714">
    <property type="entry name" value="Golgi_TVP15"/>
</dbReference>
<sequence>MIVGLSSLLMFIAQLVGLFLQATTTIQYIMHVYVILLCILAMLTELEWTSIVTDSKVLNNWITRGMFYAFIGTIGLMQDEAEPVRNNDKLGGRDADVMFTYAIAYFMIACGILYFCMGVLCLQLLTLKFRETHDGNLEMANRKKKNMKKAGQLIPPLKTTGDNIV</sequence>
<organism evidence="6">
    <name type="scientific">Eucampia antarctica</name>
    <dbReference type="NCBI Taxonomy" id="49252"/>
    <lineage>
        <taxon>Eukaryota</taxon>
        <taxon>Sar</taxon>
        <taxon>Stramenopiles</taxon>
        <taxon>Ochrophyta</taxon>
        <taxon>Bacillariophyta</taxon>
        <taxon>Mediophyceae</taxon>
        <taxon>Biddulphiophycidae</taxon>
        <taxon>Hemiaulales</taxon>
        <taxon>Hemiaulaceae</taxon>
        <taxon>Eucampia</taxon>
    </lineage>
</organism>
<protein>
    <submittedName>
        <fullName evidence="6">Uncharacterized protein</fullName>
    </submittedName>
</protein>
<evidence type="ECO:0000256" key="5">
    <source>
        <dbReference type="SAM" id="Phobius"/>
    </source>
</evidence>
<dbReference type="GO" id="GO:0016020">
    <property type="term" value="C:membrane"/>
    <property type="evidence" value="ECO:0007669"/>
    <property type="project" value="UniProtKB-SubCell"/>
</dbReference>
<evidence type="ECO:0000256" key="1">
    <source>
        <dbReference type="ARBA" id="ARBA00004141"/>
    </source>
</evidence>
<gene>
    <name evidence="6" type="ORF">EANT1437_LOCUS7832</name>
</gene>
<proteinExistence type="predicted"/>
<dbReference type="PANTHER" id="PTHR28128:SF1">
    <property type="entry name" value="GOLGI APPARATUS MEMBRANE PROTEIN TVP15"/>
    <property type="match status" value="1"/>
</dbReference>
<reference evidence="6" key="1">
    <citation type="submission" date="2021-01" db="EMBL/GenBank/DDBJ databases">
        <authorList>
            <person name="Corre E."/>
            <person name="Pelletier E."/>
            <person name="Niang G."/>
            <person name="Scheremetjew M."/>
            <person name="Finn R."/>
            <person name="Kale V."/>
            <person name="Holt S."/>
            <person name="Cochrane G."/>
            <person name="Meng A."/>
            <person name="Brown T."/>
            <person name="Cohen L."/>
        </authorList>
    </citation>
    <scope>NUCLEOTIDE SEQUENCE</scope>
    <source>
        <strain evidence="6">CCMP1452</strain>
    </source>
</reference>
<evidence type="ECO:0000256" key="3">
    <source>
        <dbReference type="ARBA" id="ARBA00022989"/>
    </source>
</evidence>
<evidence type="ECO:0000313" key="6">
    <source>
        <dbReference type="EMBL" id="CAD9674379.1"/>
    </source>
</evidence>
<name>A0A7S2RLA0_9STRA</name>
<keyword evidence="4 5" id="KW-0472">Membrane</keyword>
<feature type="transmembrane region" description="Helical" evidence="5">
    <location>
        <begin position="98"/>
        <end position="122"/>
    </location>
</feature>
<dbReference type="EMBL" id="HBHI01015317">
    <property type="protein sequence ID" value="CAD9674379.1"/>
    <property type="molecule type" value="Transcribed_RNA"/>
</dbReference>
<dbReference type="PANTHER" id="PTHR28128">
    <property type="entry name" value="GOLGI APPARATUS MEMBRANE PROTEIN TVP15"/>
    <property type="match status" value="1"/>
</dbReference>
<dbReference type="AlphaFoldDB" id="A0A7S2RLA0"/>
<feature type="transmembrane region" description="Helical" evidence="5">
    <location>
        <begin position="58"/>
        <end position="78"/>
    </location>
</feature>
<feature type="transmembrane region" description="Helical" evidence="5">
    <location>
        <begin position="28"/>
        <end position="46"/>
    </location>
</feature>
<evidence type="ECO:0000256" key="2">
    <source>
        <dbReference type="ARBA" id="ARBA00022692"/>
    </source>
</evidence>
<keyword evidence="2 5" id="KW-0812">Transmembrane</keyword>
<keyword evidence="3 5" id="KW-1133">Transmembrane helix</keyword>
<comment type="subcellular location">
    <subcellularLocation>
        <location evidence="1">Membrane</location>
        <topology evidence="1">Multi-pass membrane protein</topology>
    </subcellularLocation>
</comment>